<dbReference type="InParanoid" id="A0A068U7U8"/>
<organism evidence="1 2">
    <name type="scientific">Coffea canephora</name>
    <name type="common">Robusta coffee</name>
    <dbReference type="NCBI Taxonomy" id="49390"/>
    <lineage>
        <taxon>Eukaryota</taxon>
        <taxon>Viridiplantae</taxon>
        <taxon>Streptophyta</taxon>
        <taxon>Embryophyta</taxon>
        <taxon>Tracheophyta</taxon>
        <taxon>Spermatophyta</taxon>
        <taxon>Magnoliopsida</taxon>
        <taxon>eudicotyledons</taxon>
        <taxon>Gunneridae</taxon>
        <taxon>Pentapetalae</taxon>
        <taxon>asterids</taxon>
        <taxon>lamiids</taxon>
        <taxon>Gentianales</taxon>
        <taxon>Rubiaceae</taxon>
        <taxon>Ixoroideae</taxon>
        <taxon>Gardenieae complex</taxon>
        <taxon>Bertiereae - Coffeeae clade</taxon>
        <taxon>Coffeeae</taxon>
        <taxon>Coffea</taxon>
    </lineage>
</organism>
<evidence type="ECO:0000313" key="2">
    <source>
        <dbReference type="Proteomes" id="UP000295252"/>
    </source>
</evidence>
<accession>A0A068U7U8</accession>
<sequence length="77" mass="8825">MDKRSSWWSFNSGHKTTDQYTGSSLFPGLQSCSGCIDQHQTLRLLNLLFLRSWNCWSCIECHSLLVPVLLGLIFCMI</sequence>
<evidence type="ECO:0000313" key="1">
    <source>
        <dbReference type="EMBL" id="CDP04214.1"/>
    </source>
</evidence>
<reference evidence="2" key="1">
    <citation type="journal article" date="2014" name="Science">
        <title>The coffee genome provides insight into the convergent evolution of caffeine biosynthesis.</title>
        <authorList>
            <person name="Denoeud F."/>
            <person name="Carretero-Paulet L."/>
            <person name="Dereeper A."/>
            <person name="Droc G."/>
            <person name="Guyot R."/>
            <person name="Pietrella M."/>
            <person name="Zheng C."/>
            <person name="Alberti A."/>
            <person name="Anthony F."/>
            <person name="Aprea G."/>
            <person name="Aury J.M."/>
            <person name="Bento P."/>
            <person name="Bernard M."/>
            <person name="Bocs S."/>
            <person name="Campa C."/>
            <person name="Cenci A."/>
            <person name="Combes M.C."/>
            <person name="Crouzillat D."/>
            <person name="Da Silva C."/>
            <person name="Daddiego L."/>
            <person name="De Bellis F."/>
            <person name="Dussert S."/>
            <person name="Garsmeur O."/>
            <person name="Gayraud T."/>
            <person name="Guignon V."/>
            <person name="Jahn K."/>
            <person name="Jamilloux V."/>
            <person name="Joet T."/>
            <person name="Labadie K."/>
            <person name="Lan T."/>
            <person name="Leclercq J."/>
            <person name="Lepelley M."/>
            <person name="Leroy T."/>
            <person name="Li L.T."/>
            <person name="Librado P."/>
            <person name="Lopez L."/>
            <person name="Munoz A."/>
            <person name="Noel B."/>
            <person name="Pallavicini A."/>
            <person name="Perrotta G."/>
            <person name="Poncet V."/>
            <person name="Pot D."/>
            <person name="Priyono X."/>
            <person name="Rigoreau M."/>
            <person name="Rouard M."/>
            <person name="Rozas J."/>
            <person name="Tranchant-Dubreuil C."/>
            <person name="VanBuren R."/>
            <person name="Zhang Q."/>
            <person name="Andrade A.C."/>
            <person name="Argout X."/>
            <person name="Bertrand B."/>
            <person name="de Kochko A."/>
            <person name="Graziosi G."/>
            <person name="Henry R.J."/>
            <person name="Jayarama X."/>
            <person name="Ming R."/>
            <person name="Nagai C."/>
            <person name="Rounsley S."/>
            <person name="Sankoff D."/>
            <person name="Giuliano G."/>
            <person name="Albert V.A."/>
            <person name="Wincker P."/>
            <person name="Lashermes P."/>
        </authorList>
    </citation>
    <scope>NUCLEOTIDE SEQUENCE [LARGE SCALE GENOMIC DNA]</scope>
    <source>
        <strain evidence="2">cv. DH200-94</strain>
    </source>
</reference>
<dbReference type="Proteomes" id="UP000295252">
    <property type="component" value="Chromosome XI"/>
</dbReference>
<dbReference type="AlphaFoldDB" id="A0A068U7U8"/>
<proteinExistence type="predicted"/>
<name>A0A068U7U8_COFCA</name>
<dbReference type="PROSITE" id="PS51257">
    <property type="entry name" value="PROKAR_LIPOPROTEIN"/>
    <property type="match status" value="1"/>
</dbReference>
<dbReference type="Gramene" id="CDP04214">
    <property type="protein sequence ID" value="CDP04214"/>
    <property type="gene ID" value="GSCOC_T00017535001"/>
</dbReference>
<dbReference type="EMBL" id="HG739096">
    <property type="protein sequence ID" value="CDP04214.1"/>
    <property type="molecule type" value="Genomic_DNA"/>
</dbReference>
<keyword evidence="2" id="KW-1185">Reference proteome</keyword>
<protein>
    <submittedName>
        <fullName evidence="1">Uncharacterized protein</fullName>
    </submittedName>
</protein>
<gene>
    <name evidence="1" type="ORF">GSCOC_T00017535001</name>
</gene>